<sequence length="246" mass="28263">TSSPSYTLSGSSSPSKECYFLKQPDLNNLVRDFGLTKSKAQLLGSRLKQWNLIGIRREYFSSYLSEENNLALCNDPAGHLEELSFPENYDEEILFIDASMISLKAWDSRARDKHYKVKTWPQGKSLTPGLKNVSQQPLVPSDKIFLQPLHLKLGLMKNFVKAIKKDVILLSAYKALGCNFGLNLDVFPENLVAVSHEHGERFHQDIMYLERRYNGKWSEAMLADFCWSIRRENSMETMKAKNYKIT</sequence>
<protein>
    <submittedName>
        <fullName evidence="1">Uncharacterized protein</fullName>
    </submittedName>
</protein>
<dbReference type="PANTHER" id="PTHR46114">
    <property type="entry name" value="APPLE DOMAIN-CONTAINING PROTEIN"/>
    <property type="match status" value="1"/>
</dbReference>
<name>N6U3E0_DENPD</name>
<accession>N6U3E0</accession>
<reference evidence="1" key="1">
    <citation type="journal article" date="2013" name="Genome Biol.">
        <title>Draft genome of the mountain pine beetle, Dendroctonus ponderosae Hopkins, a major forest pest.</title>
        <authorList>
            <person name="Keeling C.I."/>
            <person name="Yuen M.M."/>
            <person name="Liao N.Y."/>
            <person name="Docking T.R."/>
            <person name="Chan S.K."/>
            <person name="Taylor G.A."/>
            <person name="Palmquist D.L."/>
            <person name="Jackman S.D."/>
            <person name="Nguyen A."/>
            <person name="Li M."/>
            <person name="Henderson H."/>
            <person name="Janes J.K."/>
            <person name="Zhao Y."/>
            <person name="Pandoh P."/>
            <person name="Moore R."/>
            <person name="Sperling F.A."/>
            <person name="Huber D.P."/>
            <person name="Birol I."/>
            <person name="Jones S.J."/>
            <person name="Bohlmann J."/>
        </authorList>
    </citation>
    <scope>NUCLEOTIDE SEQUENCE</scope>
</reference>
<dbReference type="PANTHER" id="PTHR46114:SF1">
    <property type="entry name" value="ZAD DOMAIN-CONTAINING PROTEIN"/>
    <property type="match status" value="1"/>
</dbReference>
<organism evidence="1">
    <name type="scientific">Dendroctonus ponderosae</name>
    <name type="common">Mountain pine beetle</name>
    <dbReference type="NCBI Taxonomy" id="77166"/>
    <lineage>
        <taxon>Eukaryota</taxon>
        <taxon>Metazoa</taxon>
        <taxon>Ecdysozoa</taxon>
        <taxon>Arthropoda</taxon>
        <taxon>Hexapoda</taxon>
        <taxon>Insecta</taxon>
        <taxon>Pterygota</taxon>
        <taxon>Neoptera</taxon>
        <taxon>Endopterygota</taxon>
        <taxon>Coleoptera</taxon>
        <taxon>Polyphaga</taxon>
        <taxon>Cucujiformia</taxon>
        <taxon>Curculionidae</taxon>
        <taxon>Scolytinae</taxon>
        <taxon>Dendroctonus</taxon>
    </lineage>
</organism>
<dbReference type="AlphaFoldDB" id="N6U3E0"/>
<evidence type="ECO:0000313" key="1">
    <source>
        <dbReference type="EMBL" id="ENN73072.1"/>
    </source>
</evidence>
<dbReference type="HOGENOM" id="CLU_027602_1_0_1"/>
<gene>
    <name evidence="1" type="ORF">YQE_10310</name>
</gene>
<dbReference type="EMBL" id="KB741183">
    <property type="protein sequence ID" value="ENN73072.1"/>
    <property type="molecule type" value="Genomic_DNA"/>
</dbReference>
<proteinExistence type="predicted"/>
<feature type="non-terminal residue" evidence="1">
    <location>
        <position position="1"/>
    </location>
</feature>